<organism evidence="1 2">
    <name type="scientific">Halobacteriovorax marinus</name>
    <dbReference type="NCBI Taxonomy" id="97084"/>
    <lineage>
        <taxon>Bacteria</taxon>
        <taxon>Pseudomonadati</taxon>
        <taxon>Bdellovibrionota</taxon>
        <taxon>Bacteriovoracia</taxon>
        <taxon>Bacteriovoracales</taxon>
        <taxon>Halobacteriovoraceae</taxon>
        <taxon>Halobacteriovorax</taxon>
    </lineage>
</organism>
<dbReference type="GO" id="GO:0004622">
    <property type="term" value="F:phosphatidylcholine lysophospholipase activity"/>
    <property type="evidence" value="ECO:0007669"/>
    <property type="project" value="TreeGrafter"/>
</dbReference>
<accession>A0A1Y5F2C5</accession>
<dbReference type="PANTHER" id="PTHR30383:SF5">
    <property type="entry name" value="SGNH HYDROLASE-TYPE ESTERASE DOMAIN-CONTAINING PROTEIN"/>
    <property type="match status" value="1"/>
</dbReference>
<dbReference type="AlphaFoldDB" id="A0A1Y5F2C5"/>
<name>A0A1Y5F2C5_9BACT</name>
<dbReference type="Gene3D" id="3.40.50.1110">
    <property type="entry name" value="SGNH hydrolase"/>
    <property type="match status" value="2"/>
</dbReference>
<dbReference type="Proteomes" id="UP000196531">
    <property type="component" value="Unassembled WGS sequence"/>
</dbReference>
<dbReference type="EMBL" id="MAAO01000015">
    <property type="protein sequence ID" value="OUR93596.1"/>
    <property type="molecule type" value="Genomic_DNA"/>
</dbReference>
<dbReference type="CDD" id="cd00229">
    <property type="entry name" value="SGNH_hydrolase"/>
    <property type="match status" value="1"/>
</dbReference>
<proteinExistence type="predicted"/>
<gene>
    <name evidence="1" type="ORF">A9Q84_19195</name>
</gene>
<dbReference type="InterPro" id="IPR051532">
    <property type="entry name" value="Ester_Hydrolysis_Enzymes"/>
</dbReference>
<evidence type="ECO:0000313" key="1">
    <source>
        <dbReference type="EMBL" id="OUR93596.1"/>
    </source>
</evidence>
<comment type="caution">
    <text evidence="1">The sequence shown here is derived from an EMBL/GenBank/DDBJ whole genome shotgun (WGS) entry which is preliminary data.</text>
</comment>
<dbReference type="InterPro" id="IPR036514">
    <property type="entry name" value="SGNH_hydro_sf"/>
</dbReference>
<sequence length="464" mass="54308">MNKTPLKDKLSAKILLSFVSLLLSLGALEGGLRLAGVALNYQKQADYTPYDEKSSYIRDESYEAYSSKKSSETILCIGDSFTNAGNVKSYHSYPYNLYELFKLDKSPARVLNMGLCEDSTFGVHDRFKNFLIKNKGTSKFPDKVVILIGAADKFERFEIEQDDRYDQDWFEIREAGWLKKTRLFKVYRHIKLSFIQKYLSNGLSSENSINDSEFEAIKEKYLFFKEKIKLNPNDPKLQELVTSTISSLPQSFKNYCEGLSIKFENAQELTHSLLVYMSKILITRHRHDLALKWLLDLAKAEPVNFWSGKFDDAYFRIIQTYQIQSKYSEKEVLKVLDDSQKNFPEITKFKKFTEFYTLVSDSEKVASYVDTKRLATWKKIIDLCKEHKIKLYIMNYPSEYESANKSIQQVVSEHHVNFIDTNHYFKKLIERDGRGKYLEDDDHLTPLGYKLMAKQIYKYMKENK</sequence>
<evidence type="ECO:0000313" key="2">
    <source>
        <dbReference type="Proteomes" id="UP000196531"/>
    </source>
</evidence>
<dbReference type="SUPFAM" id="SSF52266">
    <property type="entry name" value="SGNH hydrolase"/>
    <property type="match status" value="1"/>
</dbReference>
<evidence type="ECO:0008006" key="3">
    <source>
        <dbReference type="Google" id="ProtNLM"/>
    </source>
</evidence>
<dbReference type="PANTHER" id="PTHR30383">
    <property type="entry name" value="THIOESTERASE 1/PROTEASE 1/LYSOPHOSPHOLIPASE L1"/>
    <property type="match status" value="1"/>
</dbReference>
<reference evidence="2" key="1">
    <citation type="journal article" date="2017" name="Proc. Natl. Acad. Sci. U.S.A.">
        <title>Simulation of Deepwater Horizon oil plume reveals substrate specialization within a complex community of hydrocarbon-degraders.</title>
        <authorList>
            <person name="Hu P."/>
            <person name="Dubinsky E.A."/>
            <person name="Probst A.J."/>
            <person name="Wang J."/>
            <person name="Sieber C.M.K."/>
            <person name="Tom L.M."/>
            <person name="Gardinali P."/>
            <person name="Banfield J.F."/>
            <person name="Atlas R.M."/>
            <person name="Andersen G.L."/>
        </authorList>
    </citation>
    <scope>NUCLEOTIDE SEQUENCE [LARGE SCALE GENOMIC DNA]</scope>
</reference>
<protein>
    <recommendedName>
        <fullName evidence="3">SGNH hydrolase-type esterase domain-containing protein</fullName>
    </recommendedName>
</protein>